<evidence type="ECO:0000256" key="4">
    <source>
        <dbReference type="ARBA" id="ARBA00023136"/>
    </source>
</evidence>
<dbReference type="EMBL" id="BDHI01000001">
    <property type="protein sequence ID" value="GCB17486.1"/>
    <property type="molecule type" value="Genomic_DNA"/>
</dbReference>
<comment type="subcellular location">
    <subcellularLocation>
        <location evidence="1">Membrane</location>
    </subcellularLocation>
</comment>
<gene>
    <name evidence="7" type="ORF">AAWM_00371</name>
</gene>
<protein>
    <submittedName>
        <fullName evidence="7">N amino acid transport system protein</fullName>
    </submittedName>
</protein>
<evidence type="ECO:0000256" key="5">
    <source>
        <dbReference type="SAM" id="Phobius"/>
    </source>
</evidence>
<feature type="transmembrane region" description="Helical" evidence="5">
    <location>
        <begin position="623"/>
        <end position="644"/>
    </location>
</feature>
<feature type="domain" description="Amino acid transporter transmembrane" evidence="6">
    <location>
        <begin position="328"/>
        <end position="712"/>
    </location>
</feature>
<feature type="transmembrane region" description="Helical" evidence="5">
    <location>
        <begin position="583"/>
        <end position="602"/>
    </location>
</feature>
<dbReference type="GO" id="GO:0005739">
    <property type="term" value="C:mitochondrion"/>
    <property type="evidence" value="ECO:0007669"/>
    <property type="project" value="TreeGrafter"/>
</dbReference>
<dbReference type="GO" id="GO:0016020">
    <property type="term" value="C:membrane"/>
    <property type="evidence" value="ECO:0007669"/>
    <property type="project" value="UniProtKB-SubCell"/>
</dbReference>
<feature type="transmembrane region" description="Helical" evidence="5">
    <location>
        <begin position="656"/>
        <end position="677"/>
    </location>
</feature>
<proteinExistence type="predicted"/>
<dbReference type="Proteomes" id="UP000286921">
    <property type="component" value="Unassembled WGS sequence"/>
</dbReference>
<feature type="transmembrane region" description="Helical" evidence="5">
    <location>
        <begin position="408"/>
        <end position="431"/>
    </location>
</feature>
<evidence type="ECO:0000313" key="7">
    <source>
        <dbReference type="EMBL" id="GCB17486.1"/>
    </source>
</evidence>
<sequence length="733" mass="80446">MFGAVAAGSEESPQAPRCISTRSSSFRVYLSAWNFGMSPERVTTEPLHSPDWDNDWLRQLAGDIVAGSLSATIIAPITTVIDRSVVERLSSNRSILHTLRTHAICSILKPRKFYFSRPFFIAWSLYAATYATANATDTSLEHLSKVTEKSTTASLVPTFSFLPTYVVNVCLGILKDIRFSQIYGHPEGRLKQPPPIPRLAYMAFLFRDSITISSSFTLAPQVASLVPDWITADPHTKRTVTQLALPALVQYVNTPFHMIALDVIARPQVATIAERSVTIRRGDLAEILNSPAYDYGQDVEKKKNLDDTSPEDEDPFGNEEFAEVKYRTMGWWKTGILMVAENVSIGILSLPSAFATLGFVPALIILIGISGISWYTAYILCQFKLRYPQVHSMGDAGEIIMGRFGRELLGIGQLLFLIFVMASHVLTFTVLMNTITEHGTCTIVFGVIALIVSCVGALPRTMDKVYWMSIASFLSIVAATMATMIAVGVEYKGHIPLAVTTHLSFNEEFLAVSNLFFAYVGHASFFGFISEMDKPREFTKSISVLQVIDTSLYIASAVVIYRYVGADVQSPALGSAGPLGKKIAYGLAIPTVLIAGIVNGHVASKYVYVRVFRGTNHMHERTLLSIGSWVAIGLISWVVAWVIAESIPVFNNLLSLITALFGCWFAYGFPAIFWFTLNKGQWFASSRKIFLTLSNTFILAMAITLCGLGLYVSGDAISKDSGSGVWTCANNAV</sequence>
<feature type="transmembrane region" description="Helical" evidence="5">
    <location>
        <begin position="465"/>
        <end position="489"/>
    </location>
</feature>
<evidence type="ECO:0000313" key="8">
    <source>
        <dbReference type="Proteomes" id="UP000286921"/>
    </source>
</evidence>
<feature type="transmembrane region" description="Helical" evidence="5">
    <location>
        <begin position="153"/>
        <end position="174"/>
    </location>
</feature>
<feature type="transmembrane region" description="Helical" evidence="5">
    <location>
        <begin position="689"/>
        <end position="712"/>
    </location>
</feature>
<feature type="transmembrane region" description="Helical" evidence="5">
    <location>
        <begin position="114"/>
        <end position="133"/>
    </location>
</feature>
<dbReference type="Pfam" id="PF01490">
    <property type="entry name" value="Aa_trans"/>
    <property type="match status" value="1"/>
</dbReference>
<dbReference type="PANTHER" id="PTHR37845:SF1">
    <property type="entry name" value="SEQUENCE ORPHAN"/>
    <property type="match status" value="1"/>
</dbReference>
<accession>A0A401KE46</accession>
<evidence type="ECO:0000256" key="3">
    <source>
        <dbReference type="ARBA" id="ARBA00022989"/>
    </source>
</evidence>
<dbReference type="AlphaFoldDB" id="A0A401KE46"/>
<feature type="transmembrane region" description="Helical" evidence="5">
    <location>
        <begin position="542"/>
        <end position="563"/>
    </location>
</feature>
<dbReference type="STRING" id="105351.A0A401KE46"/>
<keyword evidence="2 5" id="KW-0812">Transmembrane</keyword>
<organism evidence="7 8">
    <name type="scientific">Aspergillus awamori</name>
    <name type="common">Black koji mold</name>
    <dbReference type="NCBI Taxonomy" id="105351"/>
    <lineage>
        <taxon>Eukaryota</taxon>
        <taxon>Fungi</taxon>
        <taxon>Dikarya</taxon>
        <taxon>Ascomycota</taxon>
        <taxon>Pezizomycotina</taxon>
        <taxon>Eurotiomycetes</taxon>
        <taxon>Eurotiomycetidae</taxon>
        <taxon>Eurotiales</taxon>
        <taxon>Aspergillaceae</taxon>
        <taxon>Aspergillus</taxon>
    </lineage>
</organism>
<feature type="transmembrane region" description="Helical" evidence="5">
    <location>
        <begin position="360"/>
        <end position="381"/>
    </location>
</feature>
<feature type="transmembrane region" description="Helical" evidence="5">
    <location>
        <begin position="509"/>
        <end position="530"/>
    </location>
</feature>
<keyword evidence="8" id="KW-1185">Reference proteome</keyword>
<dbReference type="FunFam" id="1.20.1740.10:FF:000039">
    <property type="entry name" value="Neutral amino acid transporter (Eurofung)"/>
    <property type="match status" value="1"/>
</dbReference>
<evidence type="ECO:0000256" key="1">
    <source>
        <dbReference type="ARBA" id="ARBA00004370"/>
    </source>
</evidence>
<evidence type="ECO:0000256" key="2">
    <source>
        <dbReference type="ARBA" id="ARBA00022692"/>
    </source>
</evidence>
<dbReference type="InterPro" id="IPR038781">
    <property type="entry name" value="C365.16-ike"/>
</dbReference>
<dbReference type="InterPro" id="IPR013057">
    <property type="entry name" value="AA_transpt_TM"/>
</dbReference>
<keyword evidence="4 5" id="KW-0472">Membrane</keyword>
<feature type="transmembrane region" description="Helical" evidence="5">
    <location>
        <begin position="437"/>
        <end position="458"/>
    </location>
</feature>
<name>A0A401KE46_ASPAW</name>
<comment type="caution">
    <text evidence="7">The sequence shown here is derived from an EMBL/GenBank/DDBJ whole genome shotgun (WGS) entry which is preliminary data.</text>
</comment>
<dbReference type="PANTHER" id="PTHR37845">
    <property type="entry name" value="SEQUENCE ORPHAN"/>
    <property type="match status" value="1"/>
</dbReference>
<evidence type="ECO:0000259" key="6">
    <source>
        <dbReference type="Pfam" id="PF01490"/>
    </source>
</evidence>
<keyword evidence="3 5" id="KW-1133">Transmembrane helix</keyword>
<feature type="transmembrane region" description="Helical" evidence="5">
    <location>
        <begin position="335"/>
        <end position="354"/>
    </location>
</feature>
<reference evidence="7 8" key="1">
    <citation type="submission" date="2016-09" db="EMBL/GenBank/DDBJ databases">
        <title>Aspergillus awamori IFM 58123T.</title>
        <authorList>
            <person name="Kusuya Y."/>
            <person name="Shimizu M."/>
            <person name="Takahashi H."/>
            <person name="Yaguchi T."/>
        </authorList>
    </citation>
    <scope>NUCLEOTIDE SEQUENCE [LARGE SCALE GENOMIC DNA]</scope>
    <source>
        <strain evidence="7 8">IFM 58123</strain>
    </source>
</reference>